<dbReference type="PRINTS" id="PR00100">
    <property type="entry name" value="AOTCASE"/>
</dbReference>
<dbReference type="Pfam" id="PF02729">
    <property type="entry name" value="OTCace_N"/>
    <property type="match status" value="1"/>
</dbReference>
<feature type="binding site" evidence="7">
    <location>
        <position position="144"/>
    </location>
    <ligand>
        <name>carbamoyl phosphate</name>
        <dbReference type="ChEBI" id="CHEBI:58228"/>
    </ligand>
</feature>
<dbReference type="PRINTS" id="PR00101">
    <property type="entry name" value="ATCASE"/>
</dbReference>
<feature type="binding site" evidence="7">
    <location>
        <position position="177"/>
    </location>
    <ligand>
        <name>L-aspartate</name>
        <dbReference type="ChEBI" id="CHEBI:29991"/>
    </ligand>
</feature>
<name>H9ZZW6_FERFK</name>
<dbReference type="NCBIfam" id="NF002032">
    <property type="entry name" value="PRK00856.1"/>
    <property type="match status" value="1"/>
</dbReference>
<comment type="function">
    <text evidence="5 7">Catalyzes the condensation of carbamoyl phosphate and aspartate to form carbamoyl aspartate and inorganic phosphate, the committed step in the de novo pyrimidine nucleotide biosynthesis pathway.</text>
</comment>
<evidence type="ECO:0000256" key="1">
    <source>
        <dbReference type="ARBA" id="ARBA00004852"/>
    </source>
</evidence>
<dbReference type="NCBIfam" id="TIGR00670">
    <property type="entry name" value="asp_carb_tr"/>
    <property type="match status" value="1"/>
</dbReference>
<dbReference type="GO" id="GO:0004070">
    <property type="term" value="F:aspartate carbamoyltransferase activity"/>
    <property type="evidence" value="ECO:0007669"/>
    <property type="project" value="UniProtKB-UniRule"/>
</dbReference>
<feature type="binding site" evidence="7">
    <location>
        <position position="66"/>
    </location>
    <ligand>
        <name>carbamoyl phosphate</name>
        <dbReference type="ChEBI" id="CHEBI:58228"/>
    </ligand>
</feature>
<evidence type="ECO:0000259" key="8">
    <source>
        <dbReference type="Pfam" id="PF00185"/>
    </source>
</evidence>
<evidence type="ECO:0000313" key="10">
    <source>
        <dbReference type="EMBL" id="AFH42273.1"/>
    </source>
</evidence>
<evidence type="ECO:0000256" key="4">
    <source>
        <dbReference type="ARBA" id="ARBA00022975"/>
    </source>
</evidence>
<sequence>MKCLSKGVMINKDFYNQDVISIQQFTREDLETLFEYADRAKKHKDKKLELLKDKVVMLAFFEPSTRTRFSFEVAAKRLGADVVGFSGEEGTSISKGENFTDTIRMLDSYSNLIVIRHKLEGAAKYASEIAENPVINAGDGKQHHPTQAMIDLYTIREIFGTIDELTYAVVGDLRYGRASTSFIYGLLIYNPKKLYLVSPPNLGAREEVISYLKEKGVAFEEIRNLEEIIDEIDVLYTIRLQKERFPDITEYEKAKGSYKITLDLLKNAKKGLKIMHPLPKLDEIDKEIDSTEYAAYFQQAKNGVPVRMALLSLIFGVEL</sequence>
<reference evidence="10 11" key="2">
    <citation type="journal article" date="2014" name="Extremophiles">
        <title>Analysis of the complete genome of Fervidococcus fontis confirms the distinct phylogenetic position of the order Fervidicoccales and suggests its environmental function.</title>
        <authorList>
            <person name="Lebedinsky A.V."/>
            <person name="Mardanov A.V."/>
            <person name="Kublanov I.V."/>
            <person name="Gumerov V.M."/>
            <person name="Beletsky A.V."/>
            <person name="Perevalova A.A."/>
            <person name="Bidzhieva S.Kh."/>
            <person name="Bonch-Osmolovskaya E.A."/>
            <person name="Skryabin K.G."/>
            <person name="Ravin N.V."/>
        </authorList>
    </citation>
    <scope>NUCLEOTIDE SEQUENCE [LARGE SCALE GENOMIC DNA]</scope>
    <source>
        <strain evidence="11">DSM 19380 / VKM B-2539 / Kam940</strain>
    </source>
</reference>
<accession>H9ZZW6</accession>
<dbReference type="eggNOG" id="arCOG00911">
    <property type="taxonomic scope" value="Archaea"/>
</dbReference>
<protein>
    <recommendedName>
        <fullName evidence="7">Aspartate carbamoyltransferase</fullName>
        <ecNumber evidence="7">2.1.3.2</ecNumber>
    </recommendedName>
    <alternativeName>
        <fullName evidence="7">Aspartate transcarbamylase</fullName>
        <shortName evidence="7">ATCase</shortName>
    </alternativeName>
</protein>
<dbReference type="STRING" id="1163730.FFONT_0283"/>
<proteinExistence type="inferred from homology"/>
<feature type="domain" description="Aspartate/ornithine carbamoyltransferase carbamoyl-P binding" evidence="9">
    <location>
        <begin position="18"/>
        <end position="157"/>
    </location>
</feature>
<feature type="domain" description="Aspartate/ornithine carbamoyltransferase Asp/Orn-binding" evidence="8">
    <location>
        <begin position="164"/>
        <end position="313"/>
    </location>
</feature>
<gene>
    <name evidence="7" type="primary">pyrB</name>
    <name evidence="10" type="ordered locus">FFONT_0283</name>
</gene>
<evidence type="ECO:0000256" key="5">
    <source>
        <dbReference type="ARBA" id="ARBA00043884"/>
    </source>
</evidence>
<dbReference type="Proteomes" id="UP000007391">
    <property type="component" value="Chromosome"/>
</dbReference>
<dbReference type="EC" id="2.1.3.2" evidence="7"/>
<comment type="subunit">
    <text evidence="7">Heterooligomer of catalytic and regulatory chains.</text>
</comment>
<dbReference type="EMBL" id="CP003423">
    <property type="protein sequence ID" value="AFH42273.1"/>
    <property type="molecule type" value="Genomic_DNA"/>
</dbReference>
<feature type="binding site" evidence="7">
    <location>
        <position position="67"/>
    </location>
    <ligand>
        <name>carbamoyl phosphate</name>
        <dbReference type="ChEBI" id="CHEBI:58228"/>
    </ligand>
</feature>
<feature type="binding site" evidence="7">
    <location>
        <position position="116"/>
    </location>
    <ligand>
        <name>carbamoyl phosphate</name>
        <dbReference type="ChEBI" id="CHEBI:58228"/>
    </ligand>
</feature>
<comment type="similarity">
    <text evidence="2 7">Belongs to the aspartate/ornithine carbamoyltransferase superfamily. ATCase family.</text>
</comment>
<dbReference type="SUPFAM" id="SSF53671">
    <property type="entry name" value="Aspartate/ornithine carbamoyltransferase"/>
    <property type="match status" value="1"/>
</dbReference>
<organism evidence="10 11">
    <name type="scientific">Fervidicoccus fontis (strain DSM 19380 / JCM 18336 / VKM B-2539 / Kam940)</name>
    <dbReference type="NCBI Taxonomy" id="1163730"/>
    <lineage>
        <taxon>Archaea</taxon>
        <taxon>Thermoproteota</taxon>
        <taxon>Thermoprotei</taxon>
        <taxon>Fervidicoccales</taxon>
        <taxon>Fervidicoccaceae</taxon>
        <taxon>Fervidicoccus</taxon>
    </lineage>
</organism>
<dbReference type="InParanoid" id="H9ZZW6"/>
<dbReference type="FunCoup" id="H9ZZW6">
    <property type="interactions" value="164"/>
</dbReference>
<dbReference type="FunFam" id="3.40.50.1370:FF:000002">
    <property type="entry name" value="Aspartate carbamoyltransferase 2"/>
    <property type="match status" value="1"/>
</dbReference>
<dbReference type="GO" id="GO:0044205">
    <property type="term" value="P:'de novo' UMP biosynthetic process"/>
    <property type="evidence" value="ECO:0007669"/>
    <property type="project" value="UniProtKB-UniRule"/>
</dbReference>
<dbReference type="InterPro" id="IPR006131">
    <property type="entry name" value="Asp_carbamoyltransf_Asp/Orn-bd"/>
</dbReference>
<feature type="binding site" evidence="7">
    <location>
        <position position="239"/>
    </location>
    <ligand>
        <name>L-aspartate</name>
        <dbReference type="ChEBI" id="CHEBI:29991"/>
    </ligand>
</feature>
<dbReference type="Pfam" id="PF00185">
    <property type="entry name" value="OTCace"/>
    <property type="match status" value="1"/>
</dbReference>
<evidence type="ECO:0000256" key="2">
    <source>
        <dbReference type="ARBA" id="ARBA00008896"/>
    </source>
</evidence>
<comment type="pathway">
    <text evidence="1 7">Pyrimidine metabolism; UMP biosynthesis via de novo pathway; (S)-dihydroorotate from bicarbonate: step 2/3.</text>
</comment>
<dbReference type="InterPro" id="IPR002082">
    <property type="entry name" value="Asp_carbamoyltransf"/>
</dbReference>
<dbReference type="Gene3D" id="3.40.50.1370">
    <property type="entry name" value="Aspartate/ornithine carbamoyltransferase"/>
    <property type="match status" value="2"/>
</dbReference>
<dbReference type="PROSITE" id="PS00097">
    <property type="entry name" value="CARBAMOYLTRANSFERASE"/>
    <property type="match status" value="1"/>
</dbReference>
<keyword evidence="11" id="KW-1185">Reference proteome</keyword>
<dbReference type="UniPathway" id="UPA00070">
    <property type="reaction ID" value="UER00116"/>
</dbReference>
<feature type="binding site" evidence="7">
    <location>
        <position position="95"/>
    </location>
    <ligand>
        <name>L-aspartate</name>
        <dbReference type="ChEBI" id="CHEBI:29991"/>
    </ligand>
</feature>
<feature type="binding site" evidence="7">
    <location>
        <position position="278"/>
    </location>
    <ligand>
        <name>carbamoyl phosphate</name>
        <dbReference type="ChEBI" id="CHEBI:58228"/>
    </ligand>
</feature>
<dbReference type="GO" id="GO:0006520">
    <property type="term" value="P:amino acid metabolic process"/>
    <property type="evidence" value="ECO:0007669"/>
    <property type="project" value="InterPro"/>
</dbReference>
<dbReference type="InterPro" id="IPR006130">
    <property type="entry name" value="Asp/Orn_carbamoylTrfase"/>
</dbReference>
<keyword evidence="4 7" id="KW-0665">Pyrimidine biosynthesis</keyword>
<dbReference type="HAMAP" id="MF_00001">
    <property type="entry name" value="Asp_carb_tr"/>
    <property type="match status" value="1"/>
</dbReference>
<evidence type="ECO:0000259" key="9">
    <source>
        <dbReference type="Pfam" id="PF02729"/>
    </source>
</evidence>
<comment type="catalytic activity">
    <reaction evidence="6 7">
        <text>carbamoyl phosphate + L-aspartate = N-carbamoyl-L-aspartate + phosphate + H(+)</text>
        <dbReference type="Rhea" id="RHEA:20013"/>
        <dbReference type="ChEBI" id="CHEBI:15378"/>
        <dbReference type="ChEBI" id="CHEBI:29991"/>
        <dbReference type="ChEBI" id="CHEBI:32814"/>
        <dbReference type="ChEBI" id="CHEBI:43474"/>
        <dbReference type="ChEBI" id="CHEBI:58228"/>
        <dbReference type="EC" id="2.1.3.2"/>
    </reaction>
</comment>
<feature type="binding site" evidence="7">
    <location>
        <position position="147"/>
    </location>
    <ligand>
        <name>carbamoyl phosphate</name>
        <dbReference type="ChEBI" id="CHEBI:58228"/>
    </ligand>
</feature>
<dbReference type="HOGENOM" id="CLU_043846_1_2_2"/>
<evidence type="ECO:0000256" key="7">
    <source>
        <dbReference type="HAMAP-Rule" id="MF_00001"/>
    </source>
</evidence>
<dbReference type="InterPro" id="IPR036901">
    <property type="entry name" value="Asp/Orn_carbamoylTrfase_sf"/>
</dbReference>
<dbReference type="GO" id="GO:0006207">
    <property type="term" value="P:'de novo' pyrimidine nucleobase biosynthetic process"/>
    <property type="evidence" value="ECO:0007669"/>
    <property type="project" value="InterPro"/>
</dbReference>
<dbReference type="KEGG" id="ffo:FFONT_0283"/>
<dbReference type="InterPro" id="IPR006132">
    <property type="entry name" value="Asp/Orn_carbamoyltranf_P-bd"/>
</dbReference>
<dbReference type="GO" id="GO:0016597">
    <property type="term" value="F:amino acid binding"/>
    <property type="evidence" value="ECO:0007669"/>
    <property type="project" value="InterPro"/>
</dbReference>
<feature type="binding site" evidence="7">
    <location>
        <position position="279"/>
    </location>
    <ligand>
        <name>carbamoyl phosphate</name>
        <dbReference type="ChEBI" id="CHEBI:58228"/>
    </ligand>
</feature>
<dbReference type="PANTHER" id="PTHR45753">
    <property type="entry name" value="ORNITHINE CARBAMOYLTRANSFERASE, MITOCHONDRIAL"/>
    <property type="match status" value="1"/>
</dbReference>
<keyword evidence="3 7" id="KW-0808">Transferase</keyword>
<evidence type="ECO:0000256" key="6">
    <source>
        <dbReference type="ARBA" id="ARBA00048859"/>
    </source>
</evidence>
<reference evidence="11" key="1">
    <citation type="submission" date="2012-03" db="EMBL/GenBank/DDBJ databases">
        <title>Fervidicoccus fontis complete genome analysis confirms its distinct phylogenetic position and predicts its environmental function.</title>
        <authorList>
            <person name="Lebedinsky A.V."/>
            <person name="Mardanov A.V."/>
            <person name="Gumerov V.M."/>
            <person name="Beletsky A.V."/>
            <person name="Kublanov I.V."/>
            <person name="Perevalova A.A."/>
            <person name="Bonch-Osmolovskaya E.A."/>
            <person name="Ravin N.V."/>
            <person name="Skryabin K.G."/>
        </authorList>
    </citation>
    <scope>NUCLEOTIDE SEQUENCE [LARGE SCALE GENOMIC DNA]</scope>
    <source>
        <strain evidence="11">DSM 19380 / VKM B-2539 / Kam940</strain>
    </source>
</reference>
<evidence type="ECO:0000256" key="3">
    <source>
        <dbReference type="ARBA" id="ARBA00022679"/>
    </source>
</evidence>
<dbReference type="PANTHER" id="PTHR45753:SF6">
    <property type="entry name" value="ASPARTATE CARBAMOYLTRANSFERASE"/>
    <property type="match status" value="1"/>
</dbReference>
<evidence type="ECO:0000313" key="11">
    <source>
        <dbReference type="Proteomes" id="UP000007391"/>
    </source>
</evidence>
<dbReference type="AlphaFoldDB" id="H9ZZW6"/>